<dbReference type="PANTHER" id="PTHR43507:SF1">
    <property type="entry name" value="NADH-UBIQUINONE OXIDOREDUCTASE CHAIN 4"/>
    <property type="match status" value="1"/>
</dbReference>
<feature type="transmembrane region" description="Helical" evidence="9">
    <location>
        <begin position="304"/>
        <end position="326"/>
    </location>
</feature>
<dbReference type="NCBIfam" id="TIGR01972">
    <property type="entry name" value="NDH_I_M"/>
    <property type="match status" value="1"/>
</dbReference>
<gene>
    <name evidence="12" type="ORF">SAMN06265350_105107</name>
</gene>
<feature type="transmembrane region" description="Helical" evidence="9">
    <location>
        <begin position="28"/>
        <end position="47"/>
    </location>
</feature>
<feature type="transmembrane region" description="Helical" evidence="9">
    <location>
        <begin position="122"/>
        <end position="140"/>
    </location>
</feature>
<evidence type="ECO:0000256" key="8">
    <source>
        <dbReference type="RuleBase" id="RU000320"/>
    </source>
</evidence>
<reference evidence="12 13" key="1">
    <citation type="submission" date="2017-05" db="EMBL/GenBank/DDBJ databases">
        <authorList>
            <person name="Varghese N."/>
            <person name="Submissions S."/>
        </authorList>
    </citation>
    <scope>NUCLEOTIDE SEQUENCE [LARGE SCALE GENOMIC DNA]</scope>
    <source>
        <strain evidence="12 13">DSM 21342</strain>
    </source>
</reference>
<feature type="transmembrane region" description="Helical" evidence="9">
    <location>
        <begin position="147"/>
        <end position="166"/>
    </location>
</feature>
<dbReference type="GO" id="GO:0015990">
    <property type="term" value="P:electron transport coupled proton transport"/>
    <property type="evidence" value="ECO:0007669"/>
    <property type="project" value="TreeGrafter"/>
</dbReference>
<dbReference type="InterPro" id="IPR010227">
    <property type="entry name" value="NADH_Q_OxRdtase_chainM/4"/>
</dbReference>
<evidence type="ECO:0000256" key="9">
    <source>
        <dbReference type="SAM" id="Phobius"/>
    </source>
</evidence>
<feature type="transmembrane region" description="Helical" evidence="9">
    <location>
        <begin position="445"/>
        <end position="464"/>
    </location>
</feature>
<dbReference type="RefSeq" id="WP_142603646.1">
    <property type="nucleotide sequence ID" value="NZ_FXSZ01000005.1"/>
</dbReference>
<evidence type="ECO:0000256" key="4">
    <source>
        <dbReference type="ARBA" id="ARBA00022967"/>
    </source>
</evidence>
<dbReference type="Pfam" id="PF00361">
    <property type="entry name" value="Proton_antipo_M"/>
    <property type="match status" value="1"/>
</dbReference>
<feature type="transmembrane region" description="Helical" evidence="9">
    <location>
        <begin position="275"/>
        <end position="298"/>
    </location>
</feature>
<dbReference type="AlphaFoldDB" id="A0A521D0X2"/>
<dbReference type="GO" id="GO:0042773">
    <property type="term" value="P:ATP synthesis coupled electron transport"/>
    <property type="evidence" value="ECO:0007669"/>
    <property type="project" value="InterPro"/>
</dbReference>
<dbReference type="InterPro" id="IPR001750">
    <property type="entry name" value="ND/Mrp_TM"/>
</dbReference>
<dbReference type="GO" id="GO:0008137">
    <property type="term" value="F:NADH dehydrogenase (ubiquinone) activity"/>
    <property type="evidence" value="ECO:0007669"/>
    <property type="project" value="InterPro"/>
</dbReference>
<evidence type="ECO:0000256" key="6">
    <source>
        <dbReference type="ARBA" id="ARBA00023027"/>
    </source>
</evidence>
<dbReference type="GO" id="GO:0003954">
    <property type="term" value="F:NADH dehydrogenase activity"/>
    <property type="evidence" value="ECO:0007669"/>
    <property type="project" value="TreeGrafter"/>
</dbReference>
<feature type="transmembrane region" description="Helical" evidence="9">
    <location>
        <begin position="86"/>
        <end position="110"/>
    </location>
</feature>
<keyword evidence="3 8" id="KW-0812">Transmembrane</keyword>
<protein>
    <submittedName>
        <fullName evidence="12">NADH dehydrogenase subunit M</fullName>
    </submittedName>
</protein>
<feature type="transmembrane region" description="Helical" evidence="9">
    <location>
        <begin position="333"/>
        <end position="354"/>
    </location>
</feature>
<sequence>MILTVLIFLPIFFLMVIAVLPKSQTSWFKYINLFVSAMQLGISFILYQNFDRSLSASTKEAGFQFIEKHSWIGLQLGSLGKLQIDYFLGIDGISIGLLMLSAFVMLIASLASWEIKTNEKGYYVLFLLLNTAIMGVFCALDFFLFYIFYELMLLPLYFLIGIWGGARREYAAIKFFLYTLFGSVFMLLVIIGLYFSVKDPLTGAHSFNMLYMMDTANYVKGSIFDISSGTALLFGIPARLLAFGVLFIAFAIKVPIVPLHTWLPDAHVEAPTPISIILAGVLLKVGGYGIFRVCLGIFPEGAIYFSWWLGLIGVVSIIYGAMNALAASDLKRLIAYSSVSHMGFVLLGIASTTVEGASGAMFQMISHGVLSSMLFFLVGVIYIRVHDREIANFRGLLLQMPVFSVFVFIAFFASLGLPGFSAFIAEAFSLIGAFSSASSNQLLPHWMAVVGAVGVLLGACYFLWTLQRMFFGAKHFRGGADWVKQLTDLNAREILALVPMAAFALLLGILPSLFFNLSNATLTDVVSHTLKTGSSQLQTLTNLLF</sequence>
<dbReference type="Pfam" id="PF01059">
    <property type="entry name" value="Oxidored_q5_N"/>
    <property type="match status" value="1"/>
</dbReference>
<dbReference type="GO" id="GO:0048039">
    <property type="term" value="F:ubiquinone binding"/>
    <property type="evidence" value="ECO:0007669"/>
    <property type="project" value="TreeGrafter"/>
</dbReference>
<dbReference type="PRINTS" id="PR01437">
    <property type="entry name" value="NUOXDRDTASE4"/>
</dbReference>
<keyword evidence="6" id="KW-0520">NAD</keyword>
<keyword evidence="13" id="KW-1185">Reference proteome</keyword>
<dbReference type="InterPro" id="IPR003918">
    <property type="entry name" value="NADH_UbQ_OxRdtase"/>
</dbReference>
<organism evidence="12 13">
    <name type="scientific">Solitalea koreensis</name>
    <dbReference type="NCBI Taxonomy" id="543615"/>
    <lineage>
        <taxon>Bacteria</taxon>
        <taxon>Pseudomonadati</taxon>
        <taxon>Bacteroidota</taxon>
        <taxon>Sphingobacteriia</taxon>
        <taxon>Sphingobacteriales</taxon>
        <taxon>Sphingobacteriaceae</taxon>
        <taxon>Solitalea</taxon>
    </lineage>
</organism>
<proteinExistence type="inferred from homology"/>
<evidence type="ECO:0000259" key="11">
    <source>
        <dbReference type="Pfam" id="PF01059"/>
    </source>
</evidence>
<comment type="subcellular location">
    <subcellularLocation>
        <location evidence="1">Endomembrane system</location>
        <topology evidence="1">Multi-pass membrane protein</topology>
    </subcellularLocation>
    <subcellularLocation>
        <location evidence="8">Membrane</location>
        <topology evidence="8">Multi-pass membrane protein</topology>
    </subcellularLocation>
</comment>
<comment type="similarity">
    <text evidence="2">Belongs to the complex I subunit 4 family.</text>
</comment>
<feature type="transmembrane region" description="Helical" evidence="9">
    <location>
        <begin position="494"/>
        <end position="515"/>
    </location>
</feature>
<evidence type="ECO:0000256" key="3">
    <source>
        <dbReference type="ARBA" id="ARBA00022692"/>
    </source>
</evidence>
<feature type="domain" description="NADH:ubiquinone oxidoreductase chain 4 N-terminal" evidence="11">
    <location>
        <begin position="83"/>
        <end position="134"/>
    </location>
</feature>
<feature type="transmembrane region" description="Helical" evidence="9">
    <location>
        <begin position="403"/>
        <end position="425"/>
    </location>
</feature>
<feature type="domain" description="NADH:quinone oxidoreductase/Mrp antiporter transmembrane" evidence="10">
    <location>
        <begin position="139"/>
        <end position="438"/>
    </location>
</feature>
<evidence type="ECO:0000256" key="1">
    <source>
        <dbReference type="ARBA" id="ARBA00004127"/>
    </source>
</evidence>
<keyword evidence="5 9" id="KW-1133">Transmembrane helix</keyword>
<keyword evidence="4" id="KW-1278">Translocase</keyword>
<name>A0A521D0X2_9SPHI</name>
<keyword evidence="7 9" id="KW-0472">Membrane</keyword>
<feature type="transmembrane region" description="Helical" evidence="9">
    <location>
        <begin position="360"/>
        <end position="383"/>
    </location>
</feature>
<dbReference type="GO" id="GO:0016020">
    <property type="term" value="C:membrane"/>
    <property type="evidence" value="ECO:0007669"/>
    <property type="project" value="UniProtKB-SubCell"/>
</dbReference>
<dbReference type="EMBL" id="FXSZ01000005">
    <property type="protein sequence ID" value="SMO65324.1"/>
    <property type="molecule type" value="Genomic_DNA"/>
</dbReference>
<evidence type="ECO:0000259" key="10">
    <source>
        <dbReference type="Pfam" id="PF00361"/>
    </source>
</evidence>
<dbReference type="Proteomes" id="UP000315971">
    <property type="component" value="Unassembled WGS sequence"/>
</dbReference>
<dbReference type="PANTHER" id="PTHR43507">
    <property type="entry name" value="NADH-UBIQUINONE OXIDOREDUCTASE CHAIN 4"/>
    <property type="match status" value="1"/>
</dbReference>
<evidence type="ECO:0000256" key="7">
    <source>
        <dbReference type="ARBA" id="ARBA00023136"/>
    </source>
</evidence>
<accession>A0A521D0X2</accession>
<dbReference type="OrthoDB" id="9811718at2"/>
<evidence type="ECO:0000313" key="13">
    <source>
        <dbReference type="Proteomes" id="UP000315971"/>
    </source>
</evidence>
<evidence type="ECO:0000313" key="12">
    <source>
        <dbReference type="EMBL" id="SMO65324.1"/>
    </source>
</evidence>
<evidence type="ECO:0000256" key="5">
    <source>
        <dbReference type="ARBA" id="ARBA00022989"/>
    </source>
</evidence>
<evidence type="ECO:0000256" key="2">
    <source>
        <dbReference type="ARBA" id="ARBA00009025"/>
    </source>
</evidence>
<feature type="transmembrane region" description="Helical" evidence="9">
    <location>
        <begin position="172"/>
        <end position="197"/>
    </location>
</feature>
<dbReference type="InterPro" id="IPR000260">
    <property type="entry name" value="NADH4_N"/>
</dbReference>
<dbReference type="GO" id="GO:0012505">
    <property type="term" value="C:endomembrane system"/>
    <property type="evidence" value="ECO:0007669"/>
    <property type="project" value="UniProtKB-SubCell"/>
</dbReference>